<sequence>MTDAATTSTGVGRDEGTVLLRLERLRKDFPIRGAGLFAPATGTVHAVNDVDLQVRAGEVLGLVGESGCGKTTLGRCLVGIERPTAGRVLYRTSAEDVVDLGGVGTRELRRYQREIRVIFQDPFASLNPRMTVFQTIADPLVRHRLARGQEVEDRVTEMMRRVGLSPGHRDRFPHAFSGGERQRIAIARALIVRPRLVVADEAVSALDVSVRAQILNLLSDLREELDLTLVFISHDLSVVENISDRVAVMYLGQVVEVADTESLYRAPRHPYTEALLSAVPQAEPRGRRKRRRIRLSDDLPDPANPPRGCPFHTRCLYADEECGIHTPELKGDHAVACHHTDALHLAGVDEQDDDAGR</sequence>
<proteinExistence type="inferred from homology"/>
<dbReference type="InterPro" id="IPR050319">
    <property type="entry name" value="ABC_transp_ATP-bind"/>
</dbReference>
<evidence type="ECO:0000259" key="6">
    <source>
        <dbReference type="PROSITE" id="PS50893"/>
    </source>
</evidence>
<keyword evidence="2" id="KW-0813">Transport</keyword>
<evidence type="ECO:0000256" key="5">
    <source>
        <dbReference type="SAM" id="MobiDB-lite"/>
    </source>
</evidence>
<feature type="region of interest" description="Disordered" evidence="5">
    <location>
        <begin position="284"/>
        <end position="305"/>
    </location>
</feature>
<keyword evidence="3" id="KW-0547">Nucleotide-binding</keyword>
<dbReference type="Gene3D" id="3.40.50.300">
    <property type="entry name" value="P-loop containing nucleotide triphosphate hydrolases"/>
    <property type="match status" value="1"/>
</dbReference>
<dbReference type="RefSeq" id="WP_388004168.1">
    <property type="nucleotide sequence ID" value="NZ_JBHUEE010000003.1"/>
</dbReference>
<dbReference type="InterPro" id="IPR027417">
    <property type="entry name" value="P-loop_NTPase"/>
</dbReference>
<accession>A0ABW4L6F2</accession>
<dbReference type="InterPro" id="IPR003593">
    <property type="entry name" value="AAA+_ATPase"/>
</dbReference>
<evidence type="ECO:0000313" key="8">
    <source>
        <dbReference type="Proteomes" id="UP001597277"/>
    </source>
</evidence>
<comment type="similarity">
    <text evidence="1">Belongs to the ABC transporter superfamily.</text>
</comment>
<evidence type="ECO:0000256" key="1">
    <source>
        <dbReference type="ARBA" id="ARBA00005417"/>
    </source>
</evidence>
<dbReference type="PROSITE" id="PS00211">
    <property type="entry name" value="ABC_TRANSPORTER_1"/>
    <property type="match status" value="1"/>
</dbReference>
<dbReference type="Pfam" id="PF08352">
    <property type="entry name" value="oligo_HPY"/>
    <property type="match status" value="1"/>
</dbReference>
<evidence type="ECO:0000256" key="3">
    <source>
        <dbReference type="ARBA" id="ARBA00022741"/>
    </source>
</evidence>
<dbReference type="NCBIfam" id="TIGR01727">
    <property type="entry name" value="oligo_HPY"/>
    <property type="match status" value="1"/>
</dbReference>
<keyword evidence="4 7" id="KW-0067">ATP-binding</keyword>
<protein>
    <submittedName>
        <fullName evidence="7">ABC transporter ATP-binding protein</fullName>
    </submittedName>
</protein>
<dbReference type="CDD" id="cd03257">
    <property type="entry name" value="ABC_NikE_OppD_transporters"/>
    <property type="match status" value="1"/>
</dbReference>
<dbReference type="InterPro" id="IPR013563">
    <property type="entry name" value="Oligopep_ABC_C"/>
</dbReference>
<dbReference type="PANTHER" id="PTHR43776:SF7">
    <property type="entry name" value="D,D-DIPEPTIDE TRANSPORT ATP-BINDING PROTEIN DDPF-RELATED"/>
    <property type="match status" value="1"/>
</dbReference>
<dbReference type="GO" id="GO:0005524">
    <property type="term" value="F:ATP binding"/>
    <property type="evidence" value="ECO:0007669"/>
    <property type="project" value="UniProtKB-KW"/>
</dbReference>
<dbReference type="InterPro" id="IPR003439">
    <property type="entry name" value="ABC_transporter-like_ATP-bd"/>
</dbReference>
<evidence type="ECO:0000313" key="7">
    <source>
        <dbReference type="EMBL" id="MFD1717584.1"/>
    </source>
</evidence>
<dbReference type="SUPFAM" id="SSF52540">
    <property type="entry name" value="P-loop containing nucleoside triphosphate hydrolases"/>
    <property type="match status" value="1"/>
</dbReference>
<dbReference type="InterPro" id="IPR017871">
    <property type="entry name" value="ABC_transporter-like_CS"/>
</dbReference>
<evidence type="ECO:0000256" key="4">
    <source>
        <dbReference type="ARBA" id="ARBA00022840"/>
    </source>
</evidence>
<dbReference type="EMBL" id="JBHUEE010000003">
    <property type="protein sequence ID" value="MFD1717584.1"/>
    <property type="molecule type" value="Genomic_DNA"/>
</dbReference>
<feature type="domain" description="ABC transporter" evidence="6">
    <location>
        <begin position="20"/>
        <end position="276"/>
    </location>
</feature>
<evidence type="ECO:0000256" key="2">
    <source>
        <dbReference type="ARBA" id="ARBA00022448"/>
    </source>
</evidence>
<dbReference type="PANTHER" id="PTHR43776">
    <property type="entry name" value="TRANSPORT ATP-BINDING PROTEIN"/>
    <property type="match status" value="1"/>
</dbReference>
<keyword evidence="8" id="KW-1185">Reference proteome</keyword>
<comment type="caution">
    <text evidence="7">The sequence shown here is derived from an EMBL/GenBank/DDBJ whole genome shotgun (WGS) entry which is preliminary data.</text>
</comment>
<dbReference type="Pfam" id="PF00005">
    <property type="entry name" value="ABC_tran"/>
    <property type="match status" value="1"/>
</dbReference>
<name>A0ABW4L6F2_9MICO</name>
<dbReference type="Proteomes" id="UP001597277">
    <property type="component" value="Unassembled WGS sequence"/>
</dbReference>
<reference evidence="8" key="1">
    <citation type="journal article" date="2019" name="Int. J. Syst. Evol. Microbiol.">
        <title>The Global Catalogue of Microorganisms (GCM) 10K type strain sequencing project: providing services to taxonomists for standard genome sequencing and annotation.</title>
        <authorList>
            <consortium name="The Broad Institute Genomics Platform"/>
            <consortium name="The Broad Institute Genome Sequencing Center for Infectious Disease"/>
            <person name="Wu L."/>
            <person name="Ma J."/>
        </authorList>
    </citation>
    <scope>NUCLEOTIDE SEQUENCE [LARGE SCALE GENOMIC DNA]</scope>
    <source>
        <strain evidence="8">JCM 17130</strain>
    </source>
</reference>
<dbReference type="PROSITE" id="PS50893">
    <property type="entry name" value="ABC_TRANSPORTER_2"/>
    <property type="match status" value="1"/>
</dbReference>
<gene>
    <name evidence="7" type="ORF">ACFSE6_07055</name>
</gene>
<dbReference type="SMART" id="SM00382">
    <property type="entry name" value="AAA"/>
    <property type="match status" value="1"/>
</dbReference>
<organism evidence="7 8">
    <name type="scientific">Georgenia deserti</name>
    <dbReference type="NCBI Taxonomy" id="2093781"/>
    <lineage>
        <taxon>Bacteria</taxon>
        <taxon>Bacillati</taxon>
        <taxon>Actinomycetota</taxon>
        <taxon>Actinomycetes</taxon>
        <taxon>Micrococcales</taxon>
        <taxon>Bogoriellaceae</taxon>
        <taxon>Georgenia</taxon>
    </lineage>
</organism>